<keyword evidence="1" id="KW-0472">Membrane</keyword>
<gene>
    <name evidence="3" type="ORF">DDE84_08430</name>
</gene>
<evidence type="ECO:0000259" key="2">
    <source>
        <dbReference type="Pfam" id="PF02517"/>
    </source>
</evidence>
<keyword evidence="3" id="KW-0482">Metalloprotease</keyword>
<keyword evidence="1" id="KW-0812">Transmembrane</keyword>
<accession>A0A5N6S2S9</accession>
<evidence type="ECO:0000313" key="3">
    <source>
        <dbReference type="EMBL" id="KAE8127493.1"/>
    </source>
</evidence>
<feature type="transmembrane region" description="Helical" evidence="1">
    <location>
        <begin position="289"/>
        <end position="316"/>
    </location>
</feature>
<feature type="transmembrane region" description="Helical" evidence="1">
    <location>
        <begin position="33"/>
        <end position="54"/>
    </location>
</feature>
<dbReference type="InterPro" id="IPR003675">
    <property type="entry name" value="Rce1/LyrA-like_dom"/>
</dbReference>
<dbReference type="AlphaFoldDB" id="A0A5N6S2S9"/>
<dbReference type="RefSeq" id="WP_152581257.1">
    <property type="nucleotide sequence ID" value="NZ_JAKVIV010000009.1"/>
</dbReference>
<feature type="transmembrane region" description="Helical" evidence="1">
    <location>
        <begin position="159"/>
        <end position="176"/>
    </location>
</feature>
<keyword evidence="1" id="KW-1133">Transmembrane helix</keyword>
<evidence type="ECO:0000313" key="4">
    <source>
        <dbReference type="Proteomes" id="UP000325415"/>
    </source>
</evidence>
<sequence length="362" mass="39981">MNHKSRPEDKNQPAHAYDPRLGSPWWKHARSRFSTVGVALSVMLVVWFALSLAVSLSLKFALPALDIDAKHIPTWVNLLASNGPLYVIAMPIAVTILRKVPKLPTRRFSLDGKQFFALLIMCVPIMYAGSLVGIVLSSLLSGGTAVSNVSQLASSLDPLMAFVFMVLIAPVFEEWIFRKQIIDRLRRYGEKTAIVISALAFALFHGNLFQFFYAFGIGLVFAYVYMRTSRLRYSIAMHMIINCNGGVVAPWIMRQFDPKALESLQSAGAQMQSQSESLKQLESINQGSIAGLAGVTLYGLALLALVVAGIVLLIVWRKRFEFYITPEELLPGTRLRTVANPGMIAYGVLCVALMVGELFLHG</sequence>
<feature type="domain" description="CAAX prenyl protease 2/Lysostaphin resistance protein A-like" evidence="2">
    <location>
        <begin position="158"/>
        <end position="243"/>
    </location>
</feature>
<dbReference type="OrthoDB" id="3429192at2"/>
<dbReference type="GO" id="GO:0080120">
    <property type="term" value="P:CAAX-box protein maturation"/>
    <property type="evidence" value="ECO:0007669"/>
    <property type="project" value="UniProtKB-ARBA"/>
</dbReference>
<feature type="transmembrane region" description="Helical" evidence="1">
    <location>
        <begin position="115"/>
        <end position="139"/>
    </location>
</feature>
<dbReference type="GO" id="GO:0006508">
    <property type="term" value="P:proteolysis"/>
    <property type="evidence" value="ECO:0007669"/>
    <property type="project" value="UniProtKB-KW"/>
</dbReference>
<dbReference type="PANTHER" id="PTHR36435:SF1">
    <property type="entry name" value="CAAX AMINO TERMINAL PROTEASE FAMILY PROTEIN"/>
    <property type="match status" value="1"/>
</dbReference>
<reference evidence="3 4" key="1">
    <citation type="submission" date="2018-04" db="EMBL/GenBank/DDBJ databases">
        <authorList>
            <person name="Eckel V.P."/>
            <person name="Vogel R.F."/>
        </authorList>
    </citation>
    <scope>NUCLEOTIDE SEQUENCE [LARGE SCALE GENOMIC DNA]</scope>
    <source>
        <strain evidence="4">TMW 2.1764</strain>
    </source>
</reference>
<name>A0A5N6S2S9_9BIFI</name>
<keyword evidence="3" id="KW-0378">Hydrolase</keyword>
<protein>
    <submittedName>
        <fullName evidence="3">CPBP family intramembrane metalloprotease</fullName>
    </submittedName>
</protein>
<feature type="transmembrane region" description="Helical" evidence="1">
    <location>
        <begin position="74"/>
        <end position="94"/>
    </location>
</feature>
<organism evidence="3 4">
    <name type="scientific">Bifidobacterium tibiigranuli</name>
    <dbReference type="NCBI Taxonomy" id="2172043"/>
    <lineage>
        <taxon>Bacteria</taxon>
        <taxon>Bacillati</taxon>
        <taxon>Actinomycetota</taxon>
        <taxon>Actinomycetes</taxon>
        <taxon>Bifidobacteriales</taxon>
        <taxon>Bifidobacteriaceae</taxon>
        <taxon>Bifidobacterium</taxon>
    </lineage>
</organism>
<dbReference type="InterPro" id="IPR052710">
    <property type="entry name" value="CAAX_protease"/>
</dbReference>
<evidence type="ECO:0000256" key="1">
    <source>
        <dbReference type="SAM" id="Phobius"/>
    </source>
</evidence>
<dbReference type="PANTHER" id="PTHR36435">
    <property type="entry name" value="SLR1288 PROTEIN"/>
    <property type="match status" value="1"/>
</dbReference>
<dbReference type="Pfam" id="PF02517">
    <property type="entry name" value="Rce1-like"/>
    <property type="match status" value="1"/>
</dbReference>
<keyword evidence="4" id="KW-1185">Reference proteome</keyword>
<keyword evidence="3" id="KW-0645">Protease</keyword>
<dbReference type="GO" id="GO:0008237">
    <property type="term" value="F:metallopeptidase activity"/>
    <property type="evidence" value="ECO:0007669"/>
    <property type="project" value="UniProtKB-KW"/>
</dbReference>
<proteinExistence type="predicted"/>
<dbReference type="GeneID" id="78127705"/>
<dbReference type="GO" id="GO:0004175">
    <property type="term" value="F:endopeptidase activity"/>
    <property type="evidence" value="ECO:0007669"/>
    <property type="project" value="UniProtKB-ARBA"/>
</dbReference>
<comment type="caution">
    <text evidence="3">The sequence shown here is derived from an EMBL/GenBank/DDBJ whole genome shotgun (WGS) entry which is preliminary data.</text>
</comment>
<dbReference type="Proteomes" id="UP000325415">
    <property type="component" value="Unassembled WGS sequence"/>
</dbReference>
<dbReference type="EMBL" id="QDAG01000008">
    <property type="protein sequence ID" value="KAE8127493.1"/>
    <property type="molecule type" value="Genomic_DNA"/>
</dbReference>
<feature type="transmembrane region" description="Helical" evidence="1">
    <location>
        <begin position="337"/>
        <end position="360"/>
    </location>
</feature>